<evidence type="ECO:0000313" key="1">
    <source>
        <dbReference type="EMBL" id="MBA2870373.1"/>
    </source>
</evidence>
<keyword evidence="2" id="KW-1185">Reference proteome</keyword>
<evidence type="ECO:0000313" key="2">
    <source>
        <dbReference type="Proteomes" id="UP000580891"/>
    </source>
</evidence>
<gene>
    <name evidence="1" type="ORF">HNQ85_000631</name>
</gene>
<protein>
    <submittedName>
        <fullName evidence="1">Uncharacterized protein</fullName>
    </submittedName>
</protein>
<accession>A0A7V9YY09</accession>
<comment type="caution">
    <text evidence="1">The sequence shown here is derived from an EMBL/GenBank/DDBJ whole genome shotgun (WGS) entry which is preliminary data.</text>
</comment>
<name>A0A7V9YY09_9BACL</name>
<dbReference type="AlphaFoldDB" id="A0A7V9YY09"/>
<dbReference type="EMBL" id="JACDUU010000001">
    <property type="protein sequence ID" value="MBA2870373.1"/>
    <property type="molecule type" value="Genomic_DNA"/>
</dbReference>
<dbReference type="Proteomes" id="UP000580891">
    <property type="component" value="Unassembled WGS sequence"/>
</dbReference>
<organism evidence="1 2">
    <name type="scientific">[Anoxybacillus] calidus</name>
    <dbReference type="NCBI Taxonomy" id="575178"/>
    <lineage>
        <taxon>Bacteria</taxon>
        <taxon>Bacillati</taxon>
        <taxon>Bacillota</taxon>
        <taxon>Bacilli</taxon>
        <taxon>Bacillales</taxon>
        <taxon>Anoxybacillaceae</taxon>
        <taxon>Paranoxybacillus</taxon>
    </lineage>
</organism>
<proteinExistence type="predicted"/>
<sequence>MFTWIRYKKNLGKMSNKQNNAVLEGESAGKMLSSNLEVNMETLKETFQNCSDVVFRQFTIDDGTKALPMGWL</sequence>
<reference evidence="1 2" key="1">
    <citation type="submission" date="2020-07" db="EMBL/GenBank/DDBJ databases">
        <title>Genomic Encyclopedia of Type Strains, Phase IV (KMG-IV): sequencing the most valuable type-strain genomes for metagenomic binning, comparative biology and taxonomic classification.</title>
        <authorList>
            <person name="Goeker M."/>
        </authorList>
    </citation>
    <scope>NUCLEOTIDE SEQUENCE [LARGE SCALE GENOMIC DNA]</scope>
    <source>
        <strain evidence="1 2">DSM 25220</strain>
    </source>
</reference>
<dbReference type="RefSeq" id="WP_181536081.1">
    <property type="nucleotide sequence ID" value="NZ_JACDUU010000001.1"/>
</dbReference>